<feature type="compositionally biased region" description="Low complexity" evidence="1">
    <location>
        <begin position="83"/>
        <end position="95"/>
    </location>
</feature>
<dbReference type="HOGENOM" id="CLU_261699_0_0_1"/>
<evidence type="ECO:0000256" key="1">
    <source>
        <dbReference type="SAM" id="MobiDB-lite"/>
    </source>
</evidence>
<dbReference type="Proteomes" id="UP000002748">
    <property type="component" value="Unassembled WGS sequence"/>
</dbReference>
<feature type="compositionally biased region" description="Low complexity" evidence="1">
    <location>
        <begin position="598"/>
        <end position="609"/>
    </location>
</feature>
<feature type="compositionally biased region" description="Basic and acidic residues" evidence="1">
    <location>
        <begin position="421"/>
        <end position="433"/>
    </location>
</feature>
<proteinExistence type="predicted"/>
<feature type="compositionally biased region" description="Polar residues" evidence="1">
    <location>
        <begin position="63"/>
        <end position="82"/>
    </location>
</feature>
<dbReference type="VEuPathDB" id="FungiDB:A1Q1_06895"/>
<name>J5RCH9_TRIAS</name>
<dbReference type="KEGG" id="tasa:A1Q1_06895"/>
<organism evidence="2 3">
    <name type="scientific">Trichosporon asahii var. asahii (strain ATCC 90039 / CBS 2479 / JCM 2466 / KCTC 7840 / NBRC 103889/ NCYC 2677 / UAMH 7654)</name>
    <name type="common">Yeast</name>
    <dbReference type="NCBI Taxonomy" id="1186058"/>
    <lineage>
        <taxon>Eukaryota</taxon>
        <taxon>Fungi</taxon>
        <taxon>Dikarya</taxon>
        <taxon>Basidiomycota</taxon>
        <taxon>Agaricomycotina</taxon>
        <taxon>Tremellomycetes</taxon>
        <taxon>Trichosporonales</taxon>
        <taxon>Trichosporonaceae</taxon>
        <taxon>Trichosporon</taxon>
    </lineage>
</organism>
<dbReference type="GeneID" id="25990407"/>
<evidence type="ECO:0000313" key="3">
    <source>
        <dbReference type="Proteomes" id="UP000002748"/>
    </source>
</evidence>
<feature type="region of interest" description="Disordered" evidence="1">
    <location>
        <begin position="50"/>
        <end position="374"/>
    </location>
</feature>
<feature type="compositionally biased region" description="Low complexity" evidence="1">
    <location>
        <begin position="634"/>
        <end position="656"/>
    </location>
</feature>
<feature type="compositionally biased region" description="Basic and acidic residues" evidence="1">
    <location>
        <begin position="660"/>
        <end position="694"/>
    </location>
</feature>
<protein>
    <submittedName>
        <fullName evidence="2">Uncharacterized protein</fullName>
    </submittedName>
</protein>
<dbReference type="EMBL" id="ALBS01000043">
    <property type="protein sequence ID" value="EJT51898.1"/>
    <property type="molecule type" value="Genomic_DNA"/>
</dbReference>
<feature type="region of interest" description="Disordered" evidence="1">
    <location>
        <begin position="406"/>
        <end position="705"/>
    </location>
</feature>
<dbReference type="OrthoDB" id="10692814at2759"/>
<comment type="caution">
    <text evidence="2">The sequence shown here is derived from an EMBL/GenBank/DDBJ whole genome shotgun (WGS) entry which is preliminary data.</text>
</comment>
<dbReference type="RefSeq" id="XP_014182619.1">
    <property type="nucleotide sequence ID" value="XM_014327144.1"/>
</dbReference>
<feature type="compositionally biased region" description="Polar residues" evidence="1">
    <location>
        <begin position="192"/>
        <end position="218"/>
    </location>
</feature>
<sequence>MSGRVKLGATQLDAISLSSDSDAVSVTALSISSDELPTLDDIVAGNFKSQRAGTPIDYASQHAGPSSRMSRLSQPPSQNRLAKSSSASKLSSSTSKGKKRMVLDETLINGKDYTPTTKQRRKTPKLLDGQSKLSQFLSRDPPMSSAGPSRLSKQISKEPLRGTSRANAIDLDPTSSEDEVPVVATPRKRQVSRQPSRPPTASASQRLFTRVRSATSFSDAPVELPSPRKGKSTSGADDGLLDWLRVSPSLSPSLSPQVSPARPRTGIGESFSKRLKSPTPAVRSSQPDRCADNAQPRDSQRARSVTRAPATPQRRARNTFLPPPKISASGSLELVPETPPRPTDLLASLARTPTPSPAKPRIDPSPIKPTELPVRSKELLAKLKETTVSPKIDPIPAMKRRRAAFEELDEESYRPSPKTKFGREVRQLQKRDVSVPADPPSSNRPRRVAAVPGKYKLPTMDTPIHQWPTTRGSPGLPTRTPARKSSSPSRLRNAVAASPVNNTPRQPKGKTVTKITVTPRSTKKTPKRKPATRPAPPSDSSSESSLSTPPPPEREESPLQPCETPAPEVAPTPSPPPAPEPEEDLLAEFAEYADWPGSPSQSQQAAQSPRNGLLRTPSRSSIGRMSASPLVRRPSLSPLASQKPQLPPSQSSQKSLTTRVLEDAQAQREAAERAAEDYARRLEAKTAEKIRDYEAATPSDSEDELHLSQVLEDRSSQHSQPERRSRRIRGMLEEKAQQHIINAAKALTEEELAADREMNALYRKGKKKIDHDAFFRAADMAARLEQGDDASGTGSALDLSFLDGEDRDAIADCTRTQDDPTDAAKRQQRHADLSRPTFWKYESLAERKEGSTVTFPPAPFEWPQLGDVEEDIYEALLSGAVRDLAQSDGGALRWLCQVALASTQDSLTMLATTDVVNALPSLETDPFQGSDCSFLDLAARAWNELGATDDHNASRAVGQTREAATAVICQIARALASANVLPGQDVVGLIRKLAVLAVDPSTSSATRSSITDTIEDLATVIESAESRPTLLSALVEDLAELPLVVQARAICIFGQGSESVRTMARWTALALLLRSDGQECDFSPRRESHPNMTDLHSGMDLILSGLRGAESDYYRLLDQLSLWSSAAGDTYALVKRWWDEKQRRSEELADTEEAEESLGLGLKLSPGVCVPETPIESSRATSVSLHDESRASSALVKVKSERPSPGLESSENEDPISLFLALKYAANKVRDEPGTSPLLKSRLNQLAQCIQQNVMAEVKLLEAAKAAEIYKRGYLEEGTGGQTRLSFGGAGVKIEREE</sequence>
<feature type="compositionally biased region" description="Basic residues" evidence="1">
    <location>
        <begin position="521"/>
        <end position="531"/>
    </location>
</feature>
<accession>J5RCH9</accession>
<evidence type="ECO:0000313" key="2">
    <source>
        <dbReference type="EMBL" id="EJT51898.1"/>
    </source>
</evidence>
<gene>
    <name evidence="2" type="ORF">A1Q1_06895</name>
</gene>
<reference evidence="2 3" key="1">
    <citation type="journal article" date="2012" name="Eukaryot. Cell">
        <title>Draft genome sequence of CBS 2479, the standard type strain of Trichosporon asahii.</title>
        <authorList>
            <person name="Yang R.Y."/>
            <person name="Li H.T."/>
            <person name="Zhu H."/>
            <person name="Zhou G.P."/>
            <person name="Wang M."/>
            <person name="Wang L."/>
        </authorList>
    </citation>
    <scope>NUCLEOTIDE SEQUENCE [LARGE SCALE GENOMIC DNA]</scope>
    <source>
        <strain evidence="3">ATCC 90039 / CBS 2479 / JCM 2466 / KCTC 7840 / NCYC 2677 / UAMH 7654</strain>
    </source>
</reference>
<feature type="compositionally biased region" description="Pro residues" evidence="1">
    <location>
        <begin position="568"/>
        <end position="579"/>
    </location>
</feature>
<feature type="compositionally biased region" description="Low complexity" evidence="1">
    <location>
        <begin position="538"/>
        <end position="547"/>
    </location>
</feature>
<feature type="compositionally biased region" description="Low complexity" evidence="1">
    <location>
        <begin position="246"/>
        <end position="260"/>
    </location>
</feature>